<keyword evidence="2" id="KW-1185">Reference proteome</keyword>
<evidence type="ECO:0000313" key="2">
    <source>
        <dbReference type="Proteomes" id="UP001219525"/>
    </source>
</evidence>
<protein>
    <submittedName>
        <fullName evidence="1">Uncharacterized protein</fullName>
    </submittedName>
</protein>
<sequence>MVYYSHTDDNGPWWPSWNATTRLSIAYIREPVIPKSNCSDPLVWWATMSPYSSPPARKNVNNKGLIQMAQDFLSGPPGTFEGTRWTPVRPQYLCTPVYPQVWTRGWAHPWEPNTCGYRSGFWRAENPQPASRLGLTEARTECSRLKQGHSSLQAALLHARRRLPSPAACTRPPLHAVRLQGSVTRTSDSHDDGRNARETHHKLVERLSPKVVLCKRIRKHIKGVEARKEDDGAELINKAEMEKTLNEINGAPATSDRVNLSPRYTPSNCKTRRLRPHDPPALLAARPLLHAVRLQDLPAAARRRLPSPDIFAASTHLSMATVASCAVYLITTAHSVAAT</sequence>
<name>A0AAD6YM94_9AGAR</name>
<reference evidence="1" key="1">
    <citation type="submission" date="2023-03" db="EMBL/GenBank/DDBJ databases">
        <title>Massive genome expansion in bonnet fungi (Mycena s.s.) driven by repeated elements and novel gene families across ecological guilds.</title>
        <authorList>
            <consortium name="Lawrence Berkeley National Laboratory"/>
            <person name="Harder C.B."/>
            <person name="Miyauchi S."/>
            <person name="Viragh M."/>
            <person name="Kuo A."/>
            <person name="Thoen E."/>
            <person name="Andreopoulos B."/>
            <person name="Lu D."/>
            <person name="Skrede I."/>
            <person name="Drula E."/>
            <person name="Henrissat B."/>
            <person name="Morin E."/>
            <person name="Kohler A."/>
            <person name="Barry K."/>
            <person name="LaButti K."/>
            <person name="Morin E."/>
            <person name="Salamov A."/>
            <person name="Lipzen A."/>
            <person name="Mereny Z."/>
            <person name="Hegedus B."/>
            <person name="Baldrian P."/>
            <person name="Stursova M."/>
            <person name="Weitz H."/>
            <person name="Taylor A."/>
            <person name="Grigoriev I.V."/>
            <person name="Nagy L.G."/>
            <person name="Martin F."/>
            <person name="Kauserud H."/>
        </authorList>
    </citation>
    <scope>NUCLEOTIDE SEQUENCE</scope>
    <source>
        <strain evidence="1">9144</strain>
    </source>
</reference>
<accession>A0AAD6YM94</accession>
<dbReference type="Proteomes" id="UP001219525">
    <property type="component" value="Unassembled WGS sequence"/>
</dbReference>
<comment type="caution">
    <text evidence="1">The sequence shown here is derived from an EMBL/GenBank/DDBJ whole genome shotgun (WGS) entry which is preliminary data.</text>
</comment>
<dbReference type="AlphaFoldDB" id="A0AAD6YM94"/>
<gene>
    <name evidence="1" type="ORF">GGX14DRAFT_387816</name>
</gene>
<evidence type="ECO:0000313" key="1">
    <source>
        <dbReference type="EMBL" id="KAJ7223502.1"/>
    </source>
</evidence>
<proteinExistence type="predicted"/>
<organism evidence="1 2">
    <name type="scientific">Mycena pura</name>
    <dbReference type="NCBI Taxonomy" id="153505"/>
    <lineage>
        <taxon>Eukaryota</taxon>
        <taxon>Fungi</taxon>
        <taxon>Dikarya</taxon>
        <taxon>Basidiomycota</taxon>
        <taxon>Agaricomycotina</taxon>
        <taxon>Agaricomycetes</taxon>
        <taxon>Agaricomycetidae</taxon>
        <taxon>Agaricales</taxon>
        <taxon>Marasmiineae</taxon>
        <taxon>Mycenaceae</taxon>
        <taxon>Mycena</taxon>
    </lineage>
</organism>
<dbReference type="EMBL" id="JARJCW010000006">
    <property type="protein sequence ID" value="KAJ7223502.1"/>
    <property type="molecule type" value="Genomic_DNA"/>
</dbReference>